<dbReference type="Proteomes" id="UP000285060">
    <property type="component" value="Unassembled WGS sequence"/>
</dbReference>
<reference evidence="2 3" key="1">
    <citation type="submission" date="2018-08" db="EMBL/GenBank/DDBJ databases">
        <title>Aphanomyces genome sequencing and annotation.</title>
        <authorList>
            <person name="Minardi D."/>
            <person name="Oidtmann B."/>
            <person name="Van Der Giezen M."/>
            <person name="Studholme D.J."/>
        </authorList>
    </citation>
    <scope>NUCLEOTIDE SEQUENCE [LARGE SCALE GENOMIC DNA]</scope>
    <source>
        <strain evidence="2 3">NJM0002</strain>
    </source>
</reference>
<name>A0A3R7D0D1_9STRA</name>
<feature type="region of interest" description="Disordered" evidence="1">
    <location>
        <begin position="224"/>
        <end position="273"/>
    </location>
</feature>
<dbReference type="PANTHER" id="PTHR35213">
    <property type="entry name" value="RING-TYPE DOMAIN-CONTAINING PROTEIN-RELATED"/>
    <property type="match status" value="1"/>
</dbReference>
<dbReference type="EMBL" id="QUSY01000417">
    <property type="protein sequence ID" value="RHY29610.1"/>
    <property type="molecule type" value="Genomic_DNA"/>
</dbReference>
<feature type="region of interest" description="Disordered" evidence="1">
    <location>
        <begin position="139"/>
        <end position="168"/>
    </location>
</feature>
<feature type="compositionally biased region" description="Low complexity" evidence="1">
    <location>
        <begin position="1"/>
        <end position="27"/>
    </location>
</feature>
<evidence type="ECO:0000313" key="3">
    <source>
        <dbReference type="Proteomes" id="UP000285060"/>
    </source>
</evidence>
<dbReference type="AlphaFoldDB" id="A0A3R7D0D1"/>
<evidence type="ECO:0000256" key="1">
    <source>
        <dbReference type="SAM" id="MobiDB-lite"/>
    </source>
</evidence>
<protein>
    <submittedName>
        <fullName evidence="2">Uncharacterized protein</fullName>
    </submittedName>
</protein>
<feature type="region of interest" description="Disordered" evidence="1">
    <location>
        <begin position="1"/>
        <end position="44"/>
    </location>
</feature>
<feature type="compositionally biased region" description="Low complexity" evidence="1">
    <location>
        <begin position="233"/>
        <end position="252"/>
    </location>
</feature>
<dbReference type="VEuPathDB" id="FungiDB:H310_10392"/>
<dbReference type="PANTHER" id="PTHR35213:SF5">
    <property type="entry name" value="RING-TYPE DOMAIN-CONTAINING PROTEIN"/>
    <property type="match status" value="1"/>
</dbReference>
<comment type="caution">
    <text evidence="2">The sequence shown here is derived from an EMBL/GenBank/DDBJ whole genome shotgun (WGS) entry which is preliminary data.</text>
</comment>
<feature type="compositionally biased region" description="Basic residues" evidence="1">
    <location>
        <begin position="150"/>
        <end position="164"/>
    </location>
</feature>
<accession>A0A3R7D0D1</accession>
<feature type="compositionally biased region" description="Basic and acidic residues" evidence="1">
    <location>
        <begin position="139"/>
        <end position="149"/>
    </location>
</feature>
<proteinExistence type="predicted"/>
<organism evidence="2 3">
    <name type="scientific">Aphanomyces invadans</name>
    <dbReference type="NCBI Taxonomy" id="157072"/>
    <lineage>
        <taxon>Eukaryota</taxon>
        <taxon>Sar</taxon>
        <taxon>Stramenopiles</taxon>
        <taxon>Oomycota</taxon>
        <taxon>Saprolegniomycetes</taxon>
        <taxon>Saprolegniales</taxon>
        <taxon>Verrucalvaceae</taxon>
        <taxon>Aphanomyces</taxon>
    </lineage>
</organism>
<evidence type="ECO:0000313" key="2">
    <source>
        <dbReference type="EMBL" id="RHY29610.1"/>
    </source>
</evidence>
<gene>
    <name evidence="2" type="ORF">DYB32_005009</name>
</gene>
<sequence length="392" mass="42618">MTITSPTTLALAQPTAAAAGHDATTTTPVDQPAVPPKDKPRWGKWTPEEEAYTSRLIADFTAGLLTDVENGTTMRSWLSTKLRCCPMRISKKFVGEQSIGKRMFERNETRIVEMSDVEAAKRQTDLDALRAAFNESWVREEREREEHKANGTRKRKRNRSKKAAKATNAAIATPATMPHHNATTLSKKPTPTAPTLPLLPAKAAPHISTSLHSAAASLTFLHKHHTPSMKAQSETSSSRSTPSPNKKVAVPFKKPKFQATHPHTCSPLRRPSAAPPVKPALAVAATPMVVTTSFCDSTDTGDVALDLANGGDFDCAFDFLDSEDTLDSLWLLDDCYDQDGSVVGGKEATELNSPTSVADPMSWLHHMGGFTFDNQSTAQLYESLFDPTTTCC</sequence>
<keyword evidence="3" id="KW-1185">Reference proteome</keyword>